<comment type="caution">
    <text evidence="10">The sequence shown here is derived from an EMBL/GenBank/DDBJ whole genome shotgun (WGS) entry which is preliminary data.</text>
</comment>
<reference evidence="10" key="1">
    <citation type="journal article" date="2023" name="IScience">
        <title>Live-bearing cockroach genome reveals convergent evolutionary mechanisms linked to viviparity in insects and beyond.</title>
        <authorList>
            <person name="Fouks B."/>
            <person name="Harrison M.C."/>
            <person name="Mikhailova A.A."/>
            <person name="Marchal E."/>
            <person name="English S."/>
            <person name="Carruthers M."/>
            <person name="Jennings E.C."/>
            <person name="Chiamaka E.L."/>
            <person name="Frigard R.A."/>
            <person name="Pippel M."/>
            <person name="Attardo G.M."/>
            <person name="Benoit J.B."/>
            <person name="Bornberg-Bauer E."/>
            <person name="Tobe S.S."/>
        </authorList>
    </citation>
    <scope>NUCLEOTIDE SEQUENCE</scope>
    <source>
        <strain evidence="10">Stay&amp;Tobe</strain>
    </source>
</reference>
<dbReference type="InterPro" id="IPR013259">
    <property type="entry name" value="Sulfakinin"/>
</dbReference>
<keyword evidence="11" id="KW-1185">Reference proteome</keyword>
<organism evidence="10 11">
    <name type="scientific">Diploptera punctata</name>
    <name type="common">Pacific beetle cockroach</name>
    <dbReference type="NCBI Taxonomy" id="6984"/>
    <lineage>
        <taxon>Eukaryota</taxon>
        <taxon>Metazoa</taxon>
        <taxon>Ecdysozoa</taxon>
        <taxon>Arthropoda</taxon>
        <taxon>Hexapoda</taxon>
        <taxon>Insecta</taxon>
        <taxon>Pterygota</taxon>
        <taxon>Neoptera</taxon>
        <taxon>Polyneoptera</taxon>
        <taxon>Dictyoptera</taxon>
        <taxon>Blattodea</taxon>
        <taxon>Blaberoidea</taxon>
        <taxon>Blaberidae</taxon>
        <taxon>Diplopterinae</taxon>
        <taxon>Diploptera</taxon>
    </lineage>
</organism>
<evidence type="ECO:0000256" key="1">
    <source>
        <dbReference type="ARBA" id="ARBA00004613"/>
    </source>
</evidence>
<dbReference type="Pfam" id="PF08257">
    <property type="entry name" value="Sulfakinin"/>
    <property type="match status" value="2"/>
</dbReference>
<keyword evidence="3" id="KW-0964">Secreted</keyword>
<evidence type="ECO:0008006" key="12">
    <source>
        <dbReference type="Google" id="ProtNLM"/>
    </source>
</evidence>
<dbReference type="Proteomes" id="UP001233999">
    <property type="component" value="Unassembled WGS sequence"/>
</dbReference>
<evidence type="ECO:0000256" key="6">
    <source>
        <dbReference type="ARBA" id="ARBA00022815"/>
    </source>
</evidence>
<feature type="signal peptide" evidence="9">
    <location>
        <begin position="1"/>
        <end position="22"/>
    </location>
</feature>
<evidence type="ECO:0000313" key="10">
    <source>
        <dbReference type="EMBL" id="KAJ9587735.1"/>
    </source>
</evidence>
<evidence type="ECO:0000256" key="7">
    <source>
        <dbReference type="ARBA" id="ARBA00023320"/>
    </source>
</evidence>
<sequence length="117" mass="13282">MASILLLTLGIYIFLQHQYVYAAPSSSDAVGSGNNNLEGAGQRTRSRPFLQTSPRASQYLRARLVPMESSNSIDDFIIDDDNIDFSKRQSDDYGHLRFGKREPFEDYGHMRFGRSLD</sequence>
<evidence type="ECO:0000256" key="9">
    <source>
        <dbReference type="SAM" id="SignalP"/>
    </source>
</evidence>
<gene>
    <name evidence="10" type="ORF">L9F63_018843</name>
</gene>
<dbReference type="EMBL" id="JASPKZ010006068">
    <property type="protein sequence ID" value="KAJ9587735.1"/>
    <property type="molecule type" value="Genomic_DNA"/>
</dbReference>
<evidence type="ECO:0000256" key="4">
    <source>
        <dbReference type="ARBA" id="ARBA00022641"/>
    </source>
</evidence>
<name>A0AAD7ZVM3_DIPPU</name>
<comment type="similarity">
    <text evidence="2">Belongs to the gastrin/cholecystokinin family.</text>
</comment>
<feature type="region of interest" description="Disordered" evidence="8">
    <location>
        <begin position="25"/>
        <end position="51"/>
    </location>
</feature>
<evidence type="ECO:0000256" key="8">
    <source>
        <dbReference type="SAM" id="MobiDB-lite"/>
    </source>
</evidence>
<evidence type="ECO:0000256" key="5">
    <source>
        <dbReference type="ARBA" id="ARBA00022702"/>
    </source>
</evidence>
<accession>A0AAD7ZVM3</accession>
<dbReference type="GO" id="GO:0005179">
    <property type="term" value="F:hormone activity"/>
    <property type="evidence" value="ECO:0007669"/>
    <property type="project" value="UniProtKB-KW"/>
</dbReference>
<evidence type="ECO:0000313" key="11">
    <source>
        <dbReference type="Proteomes" id="UP001233999"/>
    </source>
</evidence>
<feature type="chain" id="PRO_5042028923" description="Sulfakinin" evidence="9">
    <location>
        <begin position="23"/>
        <end position="117"/>
    </location>
</feature>
<dbReference type="GO" id="GO:0005576">
    <property type="term" value="C:extracellular region"/>
    <property type="evidence" value="ECO:0007669"/>
    <property type="project" value="UniProtKB-SubCell"/>
</dbReference>
<protein>
    <recommendedName>
        <fullName evidence="12">Sulfakinin</fullName>
    </recommendedName>
</protein>
<dbReference type="InterPro" id="IPR013152">
    <property type="entry name" value="Gastrin/cholecystokinin_CS"/>
</dbReference>
<dbReference type="AlphaFoldDB" id="A0AAD7ZVM3"/>
<evidence type="ECO:0000256" key="3">
    <source>
        <dbReference type="ARBA" id="ARBA00022525"/>
    </source>
</evidence>
<proteinExistence type="inferred from homology"/>
<keyword evidence="6" id="KW-0027">Amidation</keyword>
<keyword evidence="4" id="KW-0765">Sulfation</keyword>
<feature type="compositionally biased region" description="Polar residues" evidence="8">
    <location>
        <begin position="25"/>
        <end position="37"/>
    </location>
</feature>
<keyword evidence="5" id="KW-0372">Hormone</keyword>
<keyword evidence="7" id="KW-0527">Neuropeptide</keyword>
<evidence type="ECO:0000256" key="2">
    <source>
        <dbReference type="ARBA" id="ARBA00006273"/>
    </source>
</evidence>
<keyword evidence="9" id="KW-0732">Signal</keyword>
<dbReference type="PROSITE" id="PS00259">
    <property type="entry name" value="GASTRIN"/>
    <property type="match status" value="1"/>
</dbReference>
<reference evidence="10" key="2">
    <citation type="submission" date="2023-05" db="EMBL/GenBank/DDBJ databases">
        <authorList>
            <person name="Fouks B."/>
        </authorList>
    </citation>
    <scope>NUCLEOTIDE SEQUENCE</scope>
    <source>
        <strain evidence="10">Stay&amp;Tobe</strain>
        <tissue evidence="10">Testes</tissue>
    </source>
</reference>
<comment type="subcellular location">
    <subcellularLocation>
        <location evidence="1">Secreted</location>
    </subcellularLocation>
</comment>
<dbReference type="GO" id="GO:0007218">
    <property type="term" value="P:neuropeptide signaling pathway"/>
    <property type="evidence" value="ECO:0007669"/>
    <property type="project" value="UniProtKB-KW"/>
</dbReference>